<keyword evidence="3" id="KW-1185">Reference proteome</keyword>
<reference evidence="2 3" key="1">
    <citation type="submission" date="2023-06" db="EMBL/GenBank/DDBJ databases">
        <title>Paenibacillus polygonum sp. nov., an endophytic bacterium, isolated from Polygonum lapathifolium L. in Nanji Wetland National Nature Reserve, South of Poyang Lake, Jiangxi Province, China.</title>
        <authorList>
            <person name="Yu Z."/>
        </authorList>
    </citation>
    <scope>NUCLEOTIDE SEQUENCE [LARGE SCALE GENOMIC DNA]</scope>
    <source>
        <strain evidence="2 3">C31</strain>
    </source>
</reference>
<feature type="transmembrane region" description="Helical" evidence="1">
    <location>
        <begin position="6"/>
        <end position="25"/>
    </location>
</feature>
<protein>
    <submittedName>
        <fullName evidence="2">DUF948 domain-containing protein</fullName>
    </submittedName>
</protein>
<gene>
    <name evidence="2" type="ORF">QPK24_08010</name>
</gene>
<evidence type="ECO:0000313" key="2">
    <source>
        <dbReference type="EMBL" id="WIV20616.1"/>
    </source>
</evidence>
<keyword evidence="1" id="KW-0812">Transmembrane</keyword>
<accession>A0ABY8X520</accession>
<sequence>MMEWSVTVAAGAFVILSAFMIAVLMNVRRLMKQLQDTALQMEERAHLLTVDAVQLLQRTDHTVLLMQEHLRKSASFMESMEAAGTVIRSKAQQVDNISSAITHSVMQHVQHAHEENQQRMSPLFRSLDAGLTLWSVWQRFSKASGEPTQGEKE</sequence>
<dbReference type="Pfam" id="PF06103">
    <property type="entry name" value="DUF948"/>
    <property type="match status" value="1"/>
</dbReference>
<proteinExistence type="predicted"/>
<keyword evidence="1" id="KW-0472">Membrane</keyword>
<evidence type="ECO:0000256" key="1">
    <source>
        <dbReference type="SAM" id="Phobius"/>
    </source>
</evidence>
<name>A0ABY8X520_9BACL</name>
<evidence type="ECO:0000313" key="3">
    <source>
        <dbReference type="Proteomes" id="UP001236415"/>
    </source>
</evidence>
<dbReference type="RefSeq" id="WP_285747686.1">
    <property type="nucleotide sequence ID" value="NZ_CP127162.1"/>
</dbReference>
<dbReference type="InterPro" id="IPR009293">
    <property type="entry name" value="UPF0478"/>
</dbReference>
<dbReference type="EMBL" id="CP127162">
    <property type="protein sequence ID" value="WIV20616.1"/>
    <property type="molecule type" value="Genomic_DNA"/>
</dbReference>
<organism evidence="2 3">
    <name type="scientific">Paenibacillus polygoni</name>
    <dbReference type="NCBI Taxonomy" id="3050112"/>
    <lineage>
        <taxon>Bacteria</taxon>
        <taxon>Bacillati</taxon>
        <taxon>Bacillota</taxon>
        <taxon>Bacilli</taxon>
        <taxon>Bacillales</taxon>
        <taxon>Paenibacillaceae</taxon>
        <taxon>Paenibacillus</taxon>
    </lineage>
</organism>
<keyword evidence="1" id="KW-1133">Transmembrane helix</keyword>
<dbReference type="Proteomes" id="UP001236415">
    <property type="component" value="Chromosome"/>
</dbReference>